<dbReference type="PROSITE" id="PS00163">
    <property type="entry name" value="FUMARATE_LYASES"/>
    <property type="match status" value="1"/>
</dbReference>
<comment type="similarity">
    <text evidence="2">Belongs to the class-II fumarase/aspartase family.</text>
</comment>
<comment type="caution">
    <text evidence="5">The sequence shown here is derived from an EMBL/GenBank/DDBJ whole genome shotgun (WGS) entry which is preliminary data.</text>
</comment>
<dbReference type="SUPFAM" id="SSF48557">
    <property type="entry name" value="L-aspartase-like"/>
    <property type="match status" value="1"/>
</dbReference>
<dbReference type="EMBL" id="SOFS01000015">
    <property type="protein sequence ID" value="TFC21727.1"/>
    <property type="molecule type" value="Genomic_DNA"/>
</dbReference>
<gene>
    <name evidence="5" type="ORF">E3O46_05800</name>
</gene>
<dbReference type="InterPro" id="IPR008948">
    <property type="entry name" value="L-Aspartase-like"/>
</dbReference>
<dbReference type="InterPro" id="IPR019468">
    <property type="entry name" value="AdenyloSucc_lyase_C"/>
</dbReference>
<evidence type="ECO:0000313" key="5">
    <source>
        <dbReference type="EMBL" id="TFC21727.1"/>
    </source>
</evidence>
<organism evidence="5 6">
    <name type="scientific">Cryobacterium glucosi</name>
    <dbReference type="NCBI Taxonomy" id="1259175"/>
    <lineage>
        <taxon>Bacteria</taxon>
        <taxon>Bacillati</taxon>
        <taxon>Actinomycetota</taxon>
        <taxon>Actinomycetes</taxon>
        <taxon>Micrococcales</taxon>
        <taxon>Microbacteriaceae</taxon>
        <taxon>Cryobacterium</taxon>
    </lineage>
</organism>
<keyword evidence="1" id="KW-0456">Lyase</keyword>
<dbReference type="PANTHER" id="PTHR43172:SF2">
    <property type="entry name" value="ADENYLOSUCCINATE LYASE C-TERMINAL DOMAIN-CONTAINING PROTEIN"/>
    <property type="match status" value="1"/>
</dbReference>
<dbReference type="InterPro" id="IPR024083">
    <property type="entry name" value="Fumarase/histidase_N"/>
</dbReference>
<dbReference type="PRINTS" id="PR00149">
    <property type="entry name" value="FUMRATELYASE"/>
</dbReference>
<protein>
    <submittedName>
        <fullName evidence="5">3-carboxy-cis,cis-muconate cycloisomerase</fullName>
    </submittedName>
</protein>
<accession>A0ABY2IPP3</accession>
<reference evidence="5 6" key="1">
    <citation type="submission" date="2019-03" db="EMBL/GenBank/DDBJ databases">
        <title>Genomics of glacier-inhabiting Cryobacterium strains.</title>
        <authorList>
            <person name="Liu Q."/>
            <person name="Xin Y.-H."/>
        </authorList>
    </citation>
    <scope>NUCLEOTIDE SEQUENCE [LARGE SCALE GENOMIC DNA]</scope>
    <source>
        <strain evidence="5 6">MDB1-5</strain>
    </source>
</reference>
<proteinExistence type="inferred from homology"/>
<name>A0ABY2IPP3_9MICO</name>
<feature type="domain" description="Adenylosuccinate lyase C-terminal" evidence="4">
    <location>
        <begin position="396"/>
        <end position="481"/>
    </location>
</feature>
<keyword evidence="6" id="KW-1185">Reference proteome</keyword>
<evidence type="ECO:0000256" key="2">
    <source>
        <dbReference type="ARBA" id="ARBA00034772"/>
    </source>
</evidence>
<dbReference type="Gene3D" id="1.20.200.10">
    <property type="entry name" value="Fumarase/aspartase (Central domain)"/>
    <property type="match status" value="1"/>
</dbReference>
<feature type="region of interest" description="Disordered" evidence="3">
    <location>
        <begin position="493"/>
        <end position="514"/>
    </location>
</feature>
<dbReference type="Gene3D" id="1.10.275.10">
    <property type="entry name" value="Fumarase/aspartase (N-terminal domain)"/>
    <property type="match status" value="1"/>
</dbReference>
<dbReference type="InterPro" id="IPR020557">
    <property type="entry name" value="Fumarate_lyase_CS"/>
</dbReference>
<evidence type="ECO:0000259" key="4">
    <source>
        <dbReference type="SMART" id="SM00998"/>
    </source>
</evidence>
<dbReference type="Pfam" id="PF00206">
    <property type="entry name" value="Lyase_1"/>
    <property type="match status" value="1"/>
</dbReference>
<dbReference type="InterPro" id="IPR000362">
    <property type="entry name" value="Fumarate_lyase_fam"/>
</dbReference>
<dbReference type="Gene3D" id="1.10.40.30">
    <property type="entry name" value="Fumarase/aspartase (C-terminal domain)"/>
    <property type="match status" value="1"/>
</dbReference>
<evidence type="ECO:0000256" key="3">
    <source>
        <dbReference type="SAM" id="MobiDB-lite"/>
    </source>
</evidence>
<dbReference type="InterPro" id="IPR022761">
    <property type="entry name" value="Fumarate_lyase_N"/>
</dbReference>
<sequence>MPESVLPESSMPEPILDVGLLAPLDHGSRARALTSDAAWLQAMVDTELALTRALVDAALAPEWMLGVCDTLADAGALDLGAIAREGRGGGNPVIPLVKHLGLAAERVRAGASDHIHVGATSQDVLDTAAMLVADRVCGELADRLGEFAAALAALAGQHRDTIMAGRTLGQQASPTSFGFVAAGWLDAVLTAATALARVRAGLPAQLGGAVGNLAVLTAIANARSGVAGPAASTSGTPAVEVVTDRFAARLGLRRPLLSWHTDRLPVVEIGSALAAVTGVAGAFALDVSVLSRTEIAEVNERLGAGQGGSSAMPHKRNPVTAVLVTAAARQTPALLASLYGSLLAEDQRPSGAWHAEWQTLRELERLAVSAVSGAADLAGRLDVHPGRMRVNLEFTDGLVFSERVTTLLAEALGKTRAFALVQRAAEESHETRRPLRVTLGGLLAAEGATGGVTDALRDRAWAAFDADSGLGQGSSAIDRVLARYRAHVEAEVPREPAVPRQPAVPAHPARKVER</sequence>
<dbReference type="SMART" id="SM00998">
    <property type="entry name" value="ADSL_C"/>
    <property type="match status" value="1"/>
</dbReference>
<dbReference type="Proteomes" id="UP000297604">
    <property type="component" value="Unassembled WGS sequence"/>
</dbReference>
<dbReference type="PANTHER" id="PTHR43172">
    <property type="entry name" value="ADENYLOSUCCINATE LYASE"/>
    <property type="match status" value="1"/>
</dbReference>
<evidence type="ECO:0000313" key="6">
    <source>
        <dbReference type="Proteomes" id="UP000297604"/>
    </source>
</evidence>
<evidence type="ECO:0000256" key="1">
    <source>
        <dbReference type="ARBA" id="ARBA00023239"/>
    </source>
</evidence>